<evidence type="ECO:0000313" key="2">
    <source>
        <dbReference type="EMBL" id="AYR00995.1"/>
    </source>
</evidence>
<evidence type="ECO:0008006" key="4">
    <source>
        <dbReference type="Google" id="ProtNLM"/>
    </source>
</evidence>
<dbReference type="Pfam" id="PF23778">
    <property type="entry name" value="Phage_holin_2"/>
    <property type="match status" value="1"/>
</dbReference>
<dbReference type="InterPro" id="IPR056964">
    <property type="entry name" value="Phage_holin"/>
</dbReference>
<feature type="transmembrane region" description="Helical" evidence="1">
    <location>
        <begin position="36"/>
        <end position="57"/>
    </location>
</feature>
<keyword evidence="3" id="KW-1185">Reference proteome</keyword>
<keyword evidence="1" id="KW-0472">Membrane</keyword>
<keyword evidence="1" id="KW-1133">Transmembrane helix</keyword>
<name>A0A3G3M3J9_9CAUD</name>
<organism evidence="2 3">
    <name type="scientific">Arthrobacter phage Isolde</name>
    <dbReference type="NCBI Taxonomy" id="2419610"/>
    <lineage>
        <taxon>Viruses</taxon>
        <taxon>Duplodnaviria</taxon>
        <taxon>Heunggongvirae</taxon>
        <taxon>Uroviricota</taxon>
        <taxon>Caudoviricetes</taxon>
        <taxon>Isoldevirus</taxon>
        <taxon>Isoldevirus isolde</taxon>
    </lineage>
</organism>
<sequence length="103" mass="11553">MNAILIGYLAASVCICLPLIYLITAPDWWRSRAGRALMMLLSSQGSLLLLLLASGLLREATVFREILRYIVYSYVLVAGVRLAILFFQLRFGADWAKNRGDKS</sequence>
<dbReference type="EMBL" id="MH910037">
    <property type="protein sequence ID" value="AYR00995.1"/>
    <property type="molecule type" value="Genomic_DNA"/>
</dbReference>
<evidence type="ECO:0000313" key="3">
    <source>
        <dbReference type="Proteomes" id="UP000279087"/>
    </source>
</evidence>
<proteinExistence type="predicted"/>
<protein>
    <recommendedName>
        <fullName evidence="4">Holin</fullName>
    </recommendedName>
</protein>
<dbReference type="RefSeq" id="YP_010656115.1">
    <property type="nucleotide sequence ID" value="NC_070835.1"/>
</dbReference>
<dbReference type="KEGG" id="vg:77931992"/>
<accession>A0A3G3M3J9</accession>
<keyword evidence="1" id="KW-0812">Transmembrane</keyword>
<feature type="transmembrane region" description="Helical" evidence="1">
    <location>
        <begin position="6"/>
        <end position="24"/>
    </location>
</feature>
<dbReference type="GeneID" id="77931992"/>
<reference evidence="2 3" key="1">
    <citation type="submission" date="2018-09" db="EMBL/GenBank/DDBJ databases">
        <authorList>
            <person name="Zack K."/>
            <person name="Stoner T.H."/>
            <person name="Garlena R.A."/>
            <person name="Russell D.A."/>
            <person name="Pope W.H."/>
            <person name="Jacobs-Sera D."/>
            <person name="Hatfull G.F."/>
        </authorList>
    </citation>
    <scope>NUCLEOTIDE SEQUENCE [LARGE SCALE GENOMIC DNA]</scope>
</reference>
<feature type="transmembrane region" description="Helical" evidence="1">
    <location>
        <begin position="69"/>
        <end position="89"/>
    </location>
</feature>
<gene>
    <name evidence="2" type="primary">26</name>
    <name evidence="2" type="ORF">PBI_ISOLDE_26</name>
</gene>
<evidence type="ECO:0000256" key="1">
    <source>
        <dbReference type="SAM" id="Phobius"/>
    </source>
</evidence>
<dbReference type="Proteomes" id="UP000279087">
    <property type="component" value="Segment"/>
</dbReference>